<dbReference type="PANTHER" id="PTHR11741">
    <property type="entry name" value="ELONGATION FACTOR TS"/>
    <property type="match status" value="1"/>
</dbReference>
<dbReference type="Pfam" id="PF00889">
    <property type="entry name" value="EF_TS"/>
    <property type="match status" value="1"/>
</dbReference>
<feature type="domain" description="Translation elongation factor EFTs/EF1B dimerisation" evidence="4">
    <location>
        <begin position="88"/>
        <end position="349"/>
    </location>
</feature>
<dbReference type="Gene3D" id="1.10.286.20">
    <property type="match status" value="1"/>
</dbReference>
<dbReference type="HAMAP" id="MF_00050">
    <property type="entry name" value="EF_Ts"/>
    <property type="match status" value="1"/>
</dbReference>
<dbReference type="Gene3D" id="3.30.479.20">
    <property type="entry name" value="Elongation factor Ts, dimerisation domain"/>
    <property type="match status" value="2"/>
</dbReference>
<comment type="function">
    <text evidence="3">Associates with the EF-Tu.GDP complex and induces the exchange of GDP to GTP. It remains bound to the aminoacyl-tRNA.EF-Tu.GTP complex up to the GTP hydrolysis stage on the ribosome.</text>
</comment>
<accession>A0A0A9W9G1</accession>
<organism evidence="5">
    <name type="scientific">Lygus hesperus</name>
    <name type="common">Western plant bug</name>
    <dbReference type="NCBI Taxonomy" id="30085"/>
    <lineage>
        <taxon>Eukaryota</taxon>
        <taxon>Metazoa</taxon>
        <taxon>Ecdysozoa</taxon>
        <taxon>Arthropoda</taxon>
        <taxon>Hexapoda</taxon>
        <taxon>Insecta</taxon>
        <taxon>Pterygota</taxon>
        <taxon>Neoptera</taxon>
        <taxon>Paraneoptera</taxon>
        <taxon>Hemiptera</taxon>
        <taxon>Heteroptera</taxon>
        <taxon>Panheteroptera</taxon>
        <taxon>Cimicomorpha</taxon>
        <taxon>Miridae</taxon>
        <taxon>Mirini</taxon>
        <taxon>Lygus</taxon>
    </lineage>
</organism>
<keyword evidence="2 3" id="KW-0648">Protein biosynthesis</keyword>
<protein>
    <recommendedName>
        <fullName evidence="3">Elongation factor Ts, mitochondrial</fullName>
        <shortName evidence="3">EF-Ts</shortName>
        <shortName evidence="3">EF-TsMt</shortName>
    </recommendedName>
</protein>
<sequence length="356" mass="39173">MHSGKPTAPPAALVKQLRDMSNAPMIECRKALQEVLATSTSGVGDRELLQLSHEYLRKNSINGASSKALHATADGVVVCAIDSSRHRGILVEVNCETDFVSKNELFLQFTLDVTTSLLYHYTKLVTAYSTLQTSTNSHTIAKFQDIIDKDDDFKYIRDKLVELISQIRENIRVGDVSFVNVGSVDGATSTISEQGMVCGYMHNEIPLSLSLAESCNTHNNDISFLKVGKTASLVAVSGAGDNAGTSNDKLGHFGKQVSMQIVAGNPLYLRKELIPRQVLDHEISILSHTLPPNTKPEINKKILQGKLEKFYQSVVLVNQPFLITNDNTRITVEQLLETIHPNASILQFAMLPNRVE</sequence>
<evidence type="ECO:0000313" key="5">
    <source>
        <dbReference type="EMBL" id="JAG04051.1"/>
    </source>
</evidence>
<dbReference type="InterPro" id="IPR036402">
    <property type="entry name" value="EF-Ts_dimer_sf"/>
</dbReference>
<dbReference type="InterPro" id="IPR001816">
    <property type="entry name" value="Transl_elong_EFTs/EF1B"/>
</dbReference>
<comment type="subcellular location">
    <subcellularLocation>
        <location evidence="3">Mitochondrion</location>
    </subcellularLocation>
</comment>
<dbReference type="Gene3D" id="1.10.8.10">
    <property type="entry name" value="DNA helicase RuvA subunit, C-terminal domain"/>
    <property type="match status" value="1"/>
</dbReference>
<evidence type="ECO:0000259" key="4">
    <source>
        <dbReference type="Pfam" id="PF00889"/>
    </source>
</evidence>
<dbReference type="AlphaFoldDB" id="A0A0A9W9G1"/>
<dbReference type="EMBL" id="GBHO01039553">
    <property type="protein sequence ID" value="JAG04051.1"/>
    <property type="molecule type" value="Transcribed_RNA"/>
</dbReference>
<dbReference type="PROSITE" id="PS01127">
    <property type="entry name" value="EF_TS_2"/>
    <property type="match status" value="1"/>
</dbReference>
<keyword evidence="1 3" id="KW-0251">Elongation factor</keyword>
<dbReference type="InterPro" id="IPR014039">
    <property type="entry name" value="Transl_elong_EFTs/EF1B_dimer"/>
</dbReference>
<comment type="similarity">
    <text evidence="3">Belongs to the EF-Ts family.</text>
</comment>
<proteinExistence type="inferred from homology"/>
<dbReference type="GO" id="GO:0005739">
    <property type="term" value="C:mitochondrion"/>
    <property type="evidence" value="ECO:0007669"/>
    <property type="project" value="UniProtKB-SubCell"/>
</dbReference>
<reference evidence="5" key="1">
    <citation type="journal article" date="2014" name="PLoS ONE">
        <title>Transcriptome-Based Identification of ABC Transporters in the Western Tarnished Plant Bug Lygus hesperus.</title>
        <authorList>
            <person name="Hull J.J."/>
            <person name="Chaney K."/>
            <person name="Geib S.M."/>
            <person name="Fabrick J.A."/>
            <person name="Brent C.S."/>
            <person name="Walsh D."/>
            <person name="Lavine L.C."/>
        </authorList>
    </citation>
    <scope>NUCLEOTIDE SEQUENCE</scope>
</reference>
<evidence type="ECO:0000256" key="3">
    <source>
        <dbReference type="HAMAP-Rule" id="MF_03135"/>
    </source>
</evidence>
<evidence type="ECO:0000256" key="1">
    <source>
        <dbReference type="ARBA" id="ARBA00022768"/>
    </source>
</evidence>
<gene>
    <name evidence="5" type="ORF">CM83_101384</name>
</gene>
<evidence type="ECO:0000256" key="2">
    <source>
        <dbReference type="ARBA" id="ARBA00022917"/>
    </source>
</evidence>
<keyword evidence="3" id="KW-0496">Mitochondrion</keyword>
<dbReference type="GO" id="GO:0003746">
    <property type="term" value="F:translation elongation factor activity"/>
    <property type="evidence" value="ECO:0007669"/>
    <property type="project" value="UniProtKB-UniRule"/>
</dbReference>
<reference evidence="5" key="2">
    <citation type="submission" date="2014-07" db="EMBL/GenBank/DDBJ databases">
        <authorList>
            <person name="Hull J."/>
        </authorList>
    </citation>
    <scope>NUCLEOTIDE SEQUENCE</scope>
</reference>
<name>A0A0A9W9G1_LYGHE</name>
<dbReference type="InterPro" id="IPR018101">
    <property type="entry name" value="Transl_elong_Ts_CS"/>
</dbReference>
<dbReference type="PANTHER" id="PTHR11741:SF0">
    <property type="entry name" value="ELONGATION FACTOR TS, MITOCHONDRIAL"/>
    <property type="match status" value="1"/>
</dbReference>
<dbReference type="GO" id="GO:0070125">
    <property type="term" value="P:mitochondrial translational elongation"/>
    <property type="evidence" value="ECO:0007669"/>
    <property type="project" value="TreeGrafter"/>
</dbReference>
<dbReference type="SUPFAM" id="SSF54713">
    <property type="entry name" value="Elongation factor Ts (EF-Ts), dimerisation domain"/>
    <property type="match status" value="2"/>
</dbReference>